<evidence type="ECO:0008006" key="8">
    <source>
        <dbReference type="Google" id="ProtNLM"/>
    </source>
</evidence>
<feature type="compositionally biased region" description="Low complexity" evidence="3">
    <location>
        <begin position="396"/>
        <end position="411"/>
    </location>
</feature>
<evidence type="ECO:0000313" key="7">
    <source>
        <dbReference type="Proteomes" id="UP000076722"/>
    </source>
</evidence>
<dbReference type="AlphaFoldDB" id="A0A164UHJ8"/>
<dbReference type="GO" id="GO:0003723">
    <property type="term" value="F:RNA binding"/>
    <property type="evidence" value="ECO:0007669"/>
    <property type="project" value="UniProtKB-UniRule"/>
</dbReference>
<proteinExistence type="predicted"/>
<dbReference type="PROSITE" id="PS50102">
    <property type="entry name" value="RRM"/>
    <property type="match status" value="1"/>
</dbReference>
<dbReference type="OrthoDB" id="1099063at2759"/>
<evidence type="ECO:0000259" key="5">
    <source>
        <dbReference type="PROSITE" id="PS50158"/>
    </source>
</evidence>
<feature type="compositionally biased region" description="Pro residues" evidence="3">
    <location>
        <begin position="1"/>
        <end position="10"/>
    </location>
</feature>
<keyword evidence="7" id="KW-1185">Reference proteome</keyword>
<name>A0A164UHJ8_9AGAM</name>
<feature type="domain" description="RRM" evidence="4">
    <location>
        <begin position="83"/>
        <end position="153"/>
    </location>
</feature>
<reference evidence="6 7" key="1">
    <citation type="journal article" date="2016" name="Mol. Biol. Evol.">
        <title>Comparative Genomics of Early-Diverging Mushroom-Forming Fungi Provides Insights into the Origins of Lignocellulose Decay Capabilities.</title>
        <authorList>
            <person name="Nagy L.G."/>
            <person name="Riley R."/>
            <person name="Tritt A."/>
            <person name="Adam C."/>
            <person name="Daum C."/>
            <person name="Floudas D."/>
            <person name="Sun H."/>
            <person name="Yadav J.S."/>
            <person name="Pangilinan J."/>
            <person name="Larsson K.H."/>
            <person name="Matsuura K."/>
            <person name="Barry K."/>
            <person name="Labutti K."/>
            <person name="Kuo R."/>
            <person name="Ohm R.A."/>
            <person name="Bhattacharya S.S."/>
            <person name="Shirouzu T."/>
            <person name="Yoshinaga Y."/>
            <person name="Martin F.M."/>
            <person name="Grigoriev I.V."/>
            <person name="Hibbett D.S."/>
        </authorList>
    </citation>
    <scope>NUCLEOTIDE SEQUENCE [LARGE SCALE GENOMIC DNA]</scope>
    <source>
        <strain evidence="6 7">HHB9708</strain>
    </source>
</reference>
<dbReference type="Gene3D" id="4.10.60.10">
    <property type="entry name" value="Zinc finger, CCHC-type"/>
    <property type="match status" value="1"/>
</dbReference>
<dbReference type="InterPro" id="IPR012677">
    <property type="entry name" value="Nucleotide-bd_a/b_plait_sf"/>
</dbReference>
<dbReference type="Gene3D" id="3.30.70.330">
    <property type="match status" value="1"/>
</dbReference>
<dbReference type="SUPFAM" id="SSF54928">
    <property type="entry name" value="RNA-binding domain, RBD"/>
    <property type="match status" value="1"/>
</dbReference>
<organism evidence="6 7">
    <name type="scientific">Sistotremastrum niveocremeum HHB9708</name>
    <dbReference type="NCBI Taxonomy" id="1314777"/>
    <lineage>
        <taxon>Eukaryota</taxon>
        <taxon>Fungi</taxon>
        <taxon>Dikarya</taxon>
        <taxon>Basidiomycota</taxon>
        <taxon>Agaricomycotina</taxon>
        <taxon>Agaricomycetes</taxon>
        <taxon>Sistotremastrales</taxon>
        <taxon>Sistotremastraceae</taxon>
        <taxon>Sertulicium</taxon>
        <taxon>Sertulicium niveocremeum</taxon>
    </lineage>
</organism>
<feature type="compositionally biased region" description="Basic and acidic residues" evidence="3">
    <location>
        <begin position="29"/>
        <end position="39"/>
    </location>
</feature>
<dbReference type="CDD" id="cd00590">
    <property type="entry name" value="RRM_SF"/>
    <property type="match status" value="1"/>
</dbReference>
<feature type="compositionally biased region" description="Pro residues" evidence="3">
    <location>
        <begin position="350"/>
        <end position="366"/>
    </location>
</feature>
<keyword evidence="1" id="KW-0863">Zinc-finger</keyword>
<evidence type="ECO:0000259" key="4">
    <source>
        <dbReference type="PROSITE" id="PS50102"/>
    </source>
</evidence>
<feature type="compositionally biased region" description="Basic and acidic residues" evidence="3">
    <location>
        <begin position="336"/>
        <end position="349"/>
    </location>
</feature>
<dbReference type="STRING" id="1314777.A0A164UHJ8"/>
<evidence type="ECO:0000256" key="3">
    <source>
        <dbReference type="SAM" id="MobiDB-lite"/>
    </source>
</evidence>
<feature type="compositionally biased region" description="Basic and acidic residues" evidence="3">
    <location>
        <begin position="257"/>
        <end position="266"/>
    </location>
</feature>
<dbReference type="Pfam" id="PF00076">
    <property type="entry name" value="RRM_1"/>
    <property type="match status" value="1"/>
</dbReference>
<dbReference type="Proteomes" id="UP000076722">
    <property type="component" value="Unassembled WGS sequence"/>
</dbReference>
<feature type="compositionally biased region" description="Basic and acidic residues" evidence="3">
    <location>
        <begin position="413"/>
        <end position="427"/>
    </location>
</feature>
<feature type="region of interest" description="Disordered" evidence="3">
    <location>
        <begin position="178"/>
        <end position="427"/>
    </location>
</feature>
<feature type="domain" description="CCHC-type" evidence="5">
    <location>
        <begin position="167"/>
        <end position="182"/>
    </location>
</feature>
<dbReference type="PROSITE" id="PS50158">
    <property type="entry name" value="ZF_CCHC"/>
    <property type="match status" value="1"/>
</dbReference>
<accession>A0A164UHJ8</accession>
<dbReference type="Pfam" id="PF00098">
    <property type="entry name" value="zf-CCHC"/>
    <property type="match status" value="1"/>
</dbReference>
<dbReference type="InterPro" id="IPR001878">
    <property type="entry name" value="Znf_CCHC"/>
</dbReference>
<feature type="compositionally biased region" description="Basic and acidic residues" evidence="3">
    <location>
        <begin position="303"/>
        <end position="314"/>
    </location>
</feature>
<dbReference type="InterPro" id="IPR000504">
    <property type="entry name" value="RRM_dom"/>
</dbReference>
<dbReference type="PANTHER" id="PTHR48038:SF1">
    <property type="entry name" value="RIBONUCLEOPROTEIN RB97D"/>
    <property type="match status" value="1"/>
</dbReference>
<dbReference type="InterPro" id="IPR035979">
    <property type="entry name" value="RBD_domain_sf"/>
</dbReference>
<evidence type="ECO:0000256" key="1">
    <source>
        <dbReference type="PROSITE-ProRule" id="PRU00047"/>
    </source>
</evidence>
<keyword evidence="2" id="KW-0694">RNA-binding</keyword>
<keyword evidence="1" id="KW-0479">Metal-binding</keyword>
<sequence length="427" mass="47475">MATTSPPPESVIPATGNWSAQEPQTSRAPENEGAIKDLPESNGAPMNGSPRAADDQEHAQYMDTGGDSRNGDSKPLHREKKPNKVYVGGLPEHTRQEDLQSCFGKIGVITAIELKLGYGFVEFETKEAAEESVAKYHEGYFMGNKIKVEISHGGGRNQRHPGEPGACFKCGQQGHWARECPNSNPRPRNGESYSDRSHHHTPRDYRHEDIGRPPPSGRDARYGYDYPPVGREPREYRSRPLSPPPRDRDYPPPPVRAPRDYDDRARGPPPPPPPRYDGRGGYYDVDGPRDPPGYGRAPYGPPRDYDRRSGHPQDRYSGYAAPMSSRPRSPPGPPPRARDAREDYDRLPRDYPPPEYRGRPISPPPARYADSGRSYRRRSQSPPPRSGGPGYPDVTAPYNGSSSAYNSSSGPRSGRDDYRLSDRSVRG</sequence>
<dbReference type="GO" id="GO:0008270">
    <property type="term" value="F:zinc ion binding"/>
    <property type="evidence" value="ECO:0007669"/>
    <property type="project" value="UniProtKB-KW"/>
</dbReference>
<dbReference type="SMART" id="SM00360">
    <property type="entry name" value="RRM"/>
    <property type="match status" value="1"/>
</dbReference>
<evidence type="ECO:0000256" key="2">
    <source>
        <dbReference type="PROSITE-ProRule" id="PRU00176"/>
    </source>
</evidence>
<feature type="region of interest" description="Disordered" evidence="3">
    <location>
        <begin position="1"/>
        <end position="92"/>
    </location>
</feature>
<feature type="compositionally biased region" description="Basic and acidic residues" evidence="3">
    <location>
        <begin position="202"/>
        <end position="211"/>
    </location>
</feature>
<keyword evidence="1" id="KW-0862">Zinc</keyword>
<dbReference type="SMART" id="SM00343">
    <property type="entry name" value="ZnF_C2HC"/>
    <property type="match status" value="1"/>
</dbReference>
<dbReference type="PANTHER" id="PTHR48038">
    <property type="entry name" value="RIBONUCLEOPROTEIN RB97D"/>
    <property type="match status" value="1"/>
</dbReference>
<feature type="compositionally biased region" description="Polar residues" evidence="3">
    <location>
        <begin position="16"/>
        <end position="28"/>
    </location>
</feature>
<dbReference type="EMBL" id="KV419407">
    <property type="protein sequence ID" value="KZS93239.1"/>
    <property type="molecule type" value="Genomic_DNA"/>
</dbReference>
<gene>
    <name evidence="6" type="ORF">SISNIDRAFT_454384</name>
</gene>
<evidence type="ECO:0000313" key="6">
    <source>
        <dbReference type="EMBL" id="KZS93239.1"/>
    </source>
</evidence>
<protein>
    <recommendedName>
        <fullName evidence="8">RNA-binding domain-containing protein</fullName>
    </recommendedName>
</protein>